<evidence type="ECO:0000313" key="6">
    <source>
        <dbReference type="Proteomes" id="UP001149140"/>
    </source>
</evidence>
<evidence type="ECO:0000256" key="2">
    <source>
        <dbReference type="ARBA" id="ARBA00023125"/>
    </source>
</evidence>
<dbReference type="PANTHER" id="PTHR30146:SF153">
    <property type="entry name" value="LACTOSE OPERON REPRESSOR"/>
    <property type="match status" value="1"/>
</dbReference>
<keyword evidence="1" id="KW-0805">Transcription regulation</keyword>
<protein>
    <submittedName>
        <fullName evidence="5">Substrate-binding domain-containing protein</fullName>
    </submittedName>
</protein>
<dbReference type="Gene3D" id="3.40.50.2300">
    <property type="match status" value="2"/>
</dbReference>
<dbReference type="GO" id="GO:0003700">
    <property type="term" value="F:DNA-binding transcription factor activity"/>
    <property type="evidence" value="ECO:0007669"/>
    <property type="project" value="TreeGrafter"/>
</dbReference>
<keyword evidence="3" id="KW-0804">Transcription</keyword>
<gene>
    <name evidence="5" type="ORF">OM076_06260</name>
</gene>
<dbReference type="GO" id="GO:0000976">
    <property type="term" value="F:transcription cis-regulatory region binding"/>
    <property type="evidence" value="ECO:0007669"/>
    <property type="project" value="TreeGrafter"/>
</dbReference>
<dbReference type="SUPFAM" id="SSF53822">
    <property type="entry name" value="Periplasmic binding protein-like I"/>
    <property type="match status" value="1"/>
</dbReference>
<keyword evidence="2" id="KW-0238">DNA-binding</keyword>
<evidence type="ECO:0000256" key="3">
    <source>
        <dbReference type="ARBA" id="ARBA00023163"/>
    </source>
</evidence>
<proteinExistence type="predicted"/>
<feature type="domain" description="Transcriptional regulator LacI/GalR-like sensor" evidence="4">
    <location>
        <begin position="117"/>
        <end position="278"/>
    </location>
</feature>
<sequence length="289" mass="30189">MGSPTSRSGVVAVLVPVAFDLYFGLVLACVTDAAHEHGLLLSIASTQHEHARELELLEELAASTDGAILILPEASGAELERAVPNGYPLAVVDPRVPVGDRIPSVAAAYRRGAYHAIEHLLALGHRRIGVISGPPGYAASVERAAGCREALADAGLTLDPDLWVEADFEIGPGAAGAAQLLDVADPPTAIFGCNDPIACGALRAARERGLRVPEDVSIVGFDDFPLAAATTPALTTIRQPMAEIGRAGVGLIVRQLGGRQSRGPQLELPTRLIVRESTGPAPARREPER</sequence>
<dbReference type="InterPro" id="IPR028082">
    <property type="entry name" value="Peripla_BP_I"/>
</dbReference>
<dbReference type="RefSeq" id="WP_270038623.1">
    <property type="nucleotide sequence ID" value="NZ_JAPDOD010000003.1"/>
</dbReference>
<evidence type="ECO:0000259" key="4">
    <source>
        <dbReference type="Pfam" id="PF13377"/>
    </source>
</evidence>
<keyword evidence="6" id="KW-1185">Reference proteome</keyword>
<comment type="caution">
    <text evidence="5">The sequence shown here is derived from an EMBL/GenBank/DDBJ whole genome shotgun (WGS) entry which is preliminary data.</text>
</comment>
<dbReference type="InterPro" id="IPR046335">
    <property type="entry name" value="LacI/GalR-like_sensor"/>
</dbReference>
<evidence type="ECO:0000256" key="1">
    <source>
        <dbReference type="ARBA" id="ARBA00023015"/>
    </source>
</evidence>
<dbReference type="AlphaFoldDB" id="A0A9X3MRF3"/>
<accession>A0A9X3MRF3</accession>
<dbReference type="PANTHER" id="PTHR30146">
    <property type="entry name" value="LACI-RELATED TRANSCRIPTIONAL REPRESSOR"/>
    <property type="match status" value="1"/>
</dbReference>
<evidence type="ECO:0000313" key="5">
    <source>
        <dbReference type="EMBL" id="MDA0159858.1"/>
    </source>
</evidence>
<name>A0A9X3MRF3_9ACTN</name>
<dbReference type="Proteomes" id="UP001149140">
    <property type="component" value="Unassembled WGS sequence"/>
</dbReference>
<organism evidence="5 6">
    <name type="scientific">Solirubrobacter ginsenosidimutans</name>
    <dbReference type="NCBI Taxonomy" id="490573"/>
    <lineage>
        <taxon>Bacteria</taxon>
        <taxon>Bacillati</taxon>
        <taxon>Actinomycetota</taxon>
        <taxon>Thermoleophilia</taxon>
        <taxon>Solirubrobacterales</taxon>
        <taxon>Solirubrobacteraceae</taxon>
        <taxon>Solirubrobacter</taxon>
    </lineage>
</organism>
<dbReference type="Pfam" id="PF13377">
    <property type="entry name" value="Peripla_BP_3"/>
    <property type="match status" value="1"/>
</dbReference>
<reference evidence="5" key="1">
    <citation type="submission" date="2022-10" db="EMBL/GenBank/DDBJ databases">
        <title>The WGS of Solirubrobacter ginsenosidimutans DSM 21036.</title>
        <authorList>
            <person name="Jiang Z."/>
        </authorList>
    </citation>
    <scope>NUCLEOTIDE SEQUENCE</scope>
    <source>
        <strain evidence="5">DSM 21036</strain>
    </source>
</reference>
<dbReference type="EMBL" id="JAPDOD010000003">
    <property type="protein sequence ID" value="MDA0159858.1"/>
    <property type="molecule type" value="Genomic_DNA"/>
</dbReference>